<feature type="transmembrane region" description="Helical" evidence="7">
    <location>
        <begin position="84"/>
        <end position="105"/>
    </location>
</feature>
<keyword evidence="3 7" id="KW-0592">Phosphate transport</keyword>
<keyword evidence="5 7" id="KW-1133">Transmembrane helix</keyword>
<reference evidence="9 10" key="1">
    <citation type="submission" date="2015-01" db="EMBL/GenBank/DDBJ databases">
        <title>The Genome Sequence of Exophiala oligosperma CBS72588.</title>
        <authorList>
            <consortium name="The Broad Institute Genomics Platform"/>
            <person name="Cuomo C."/>
            <person name="de Hoog S."/>
            <person name="Gorbushina A."/>
            <person name="Stielow B."/>
            <person name="Teixiera M."/>
            <person name="Abouelleil A."/>
            <person name="Chapman S.B."/>
            <person name="Priest M."/>
            <person name="Young S.K."/>
            <person name="Wortman J."/>
            <person name="Nusbaum C."/>
            <person name="Birren B."/>
        </authorList>
    </citation>
    <scope>NUCLEOTIDE SEQUENCE [LARGE SCALE GENOMIC DNA]</scope>
    <source>
        <strain evidence="9 10">CBS 72588</strain>
    </source>
</reference>
<comment type="function">
    <text evidence="7">Sodium-phosphate symporter.</text>
</comment>
<feature type="transmembrane region" description="Helical" evidence="7">
    <location>
        <begin position="6"/>
        <end position="24"/>
    </location>
</feature>
<feature type="compositionally biased region" description="Basic and acidic residues" evidence="8">
    <location>
        <begin position="310"/>
        <end position="338"/>
    </location>
</feature>
<evidence type="ECO:0000256" key="8">
    <source>
        <dbReference type="SAM" id="MobiDB-lite"/>
    </source>
</evidence>
<evidence type="ECO:0000313" key="9">
    <source>
        <dbReference type="EMBL" id="KIW41575.1"/>
    </source>
</evidence>
<dbReference type="Proteomes" id="UP000053342">
    <property type="component" value="Unassembled WGS sequence"/>
</dbReference>
<evidence type="ECO:0000256" key="6">
    <source>
        <dbReference type="ARBA" id="ARBA00023136"/>
    </source>
</evidence>
<sequence length="594" mass="64676">MVLQQFDYIFALGTIFAFLDAWNIGANDVANSFATSVSSRSITYLQAMAIASVMEFAGSVAVGARVADTIRTKIVDPDLFDDNPAMLMLGMMCAVIGSSIYLTIATKLGLPVSTTHSIMGGVIGMGIASVGASQVTWWGGDVNSGVVSVFLAWIIAPFCAGGFSSIIFLVTKYGVMIRRNPLMKALVSIPIYFGITSALITMLIVWKGGSARIDITGSETIGIIFGVGAAVALLVAVFFCPWLYRVLLRGDWELKYYHIPLGPLLLWRPEPTPPPEDYQVTKDYYYGHKTMEELKAEREAHGAGAGAARLGDEENHGAHLSEKTHPVTDDSTRSDSDSGRAGQAAMAMKKKDPRNPDKFEIIGPRPQGGNFSPAVLFWQFKRVFFRGVEQDIISQQSKANLLSGDIEKTHAYVSHYDNKAEYLYSFLQVLTASAASFVHGANDVSNAIGPYTSIYHIWRTNELGSKVPVPYWILVFGGAAIVIGLWTYGYNIMRNLGNRITLHSPSRGFSMELGAAVTVIMATRLKLPVSTTQCITGATVGVGLCTGTWRTINWRMVLWIYGGWIITLPCTGIISGCLMGIIINAPRWGFNYST</sequence>
<dbReference type="OrthoDB" id="260807at2759"/>
<feature type="region of interest" description="Disordered" evidence="8">
    <location>
        <begin position="301"/>
        <end position="356"/>
    </location>
</feature>
<dbReference type="InterPro" id="IPR001204">
    <property type="entry name" value="Phos_transporter"/>
</dbReference>
<protein>
    <recommendedName>
        <fullName evidence="7">Phosphate transporter</fullName>
    </recommendedName>
</protein>
<evidence type="ECO:0000256" key="7">
    <source>
        <dbReference type="RuleBase" id="RU363058"/>
    </source>
</evidence>
<feature type="transmembrane region" description="Helical" evidence="7">
    <location>
        <begin position="558"/>
        <end position="583"/>
    </location>
</feature>
<proteinExistence type="inferred from homology"/>
<dbReference type="HOGENOM" id="CLU_015355_3_0_1"/>
<feature type="transmembrane region" description="Helical" evidence="7">
    <location>
        <begin position="182"/>
        <end position="206"/>
    </location>
</feature>
<dbReference type="PANTHER" id="PTHR11101">
    <property type="entry name" value="PHOSPHATE TRANSPORTER"/>
    <property type="match status" value="1"/>
</dbReference>
<dbReference type="GeneID" id="27359198"/>
<feature type="transmembrane region" description="Helical" evidence="7">
    <location>
        <begin position="221"/>
        <end position="244"/>
    </location>
</feature>
<keyword evidence="4 7" id="KW-0812">Transmembrane</keyword>
<name>A0A0D2DGR6_9EURO</name>
<dbReference type="VEuPathDB" id="FungiDB:PV06_07124"/>
<comment type="similarity">
    <text evidence="7">Belongs to the inorganic phosphate transporter (PiT) (TC 2.A.20) family.</text>
</comment>
<dbReference type="GO" id="GO:0005315">
    <property type="term" value="F:phosphate transmembrane transporter activity"/>
    <property type="evidence" value="ECO:0007669"/>
    <property type="project" value="InterPro"/>
</dbReference>
<dbReference type="PANTHER" id="PTHR11101:SF80">
    <property type="entry name" value="PHOSPHATE TRANSPORTER"/>
    <property type="match status" value="1"/>
</dbReference>
<keyword evidence="10" id="KW-1185">Reference proteome</keyword>
<evidence type="ECO:0000256" key="3">
    <source>
        <dbReference type="ARBA" id="ARBA00022592"/>
    </source>
</evidence>
<evidence type="ECO:0000313" key="10">
    <source>
        <dbReference type="Proteomes" id="UP000053342"/>
    </source>
</evidence>
<dbReference type="RefSeq" id="XP_016261791.1">
    <property type="nucleotide sequence ID" value="XM_016408311.1"/>
</dbReference>
<gene>
    <name evidence="9" type="ORF">PV06_07124</name>
</gene>
<keyword evidence="6 7" id="KW-0472">Membrane</keyword>
<dbReference type="Pfam" id="PF01384">
    <property type="entry name" value="PHO4"/>
    <property type="match status" value="1"/>
</dbReference>
<dbReference type="EMBL" id="KN847337">
    <property type="protein sequence ID" value="KIW41575.1"/>
    <property type="molecule type" value="Genomic_DNA"/>
</dbReference>
<dbReference type="GO" id="GO:0016020">
    <property type="term" value="C:membrane"/>
    <property type="evidence" value="ECO:0007669"/>
    <property type="project" value="UniProtKB-SubCell"/>
</dbReference>
<feature type="transmembrane region" description="Helical" evidence="7">
    <location>
        <begin position="150"/>
        <end position="170"/>
    </location>
</feature>
<accession>A0A0D2DGR6</accession>
<feature type="transmembrane region" description="Helical" evidence="7">
    <location>
        <begin position="117"/>
        <end position="138"/>
    </location>
</feature>
<evidence type="ECO:0000256" key="4">
    <source>
        <dbReference type="ARBA" id="ARBA00022692"/>
    </source>
</evidence>
<dbReference type="AlphaFoldDB" id="A0A0D2DGR6"/>
<dbReference type="GO" id="GO:0035435">
    <property type="term" value="P:phosphate ion transmembrane transport"/>
    <property type="evidence" value="ECO:0007669"/>
    <property type="project" value="TreeGrafter"/>
</dbReference>
<organism evidence="9 10">
    <name type="scientific">Exophiala oligosperma</name>
    <dbReference type="NCBI Taxonomy" id="215243"/>
    <lineage>
        <taxon>Eukaryota</taxon>
        <taxon>Fungi</taxon>
        <taxon>Dikarya</taxon>
        <taxon>Ascomycota</taxon>
        <taxon>Pezizomycotina</taxon>
        <taxon>Eurotiomycetes</taxon>
        <taxon>Chaetothyriomycetidae</taxon>
        <taxon>Chaetothyriales</taxon>
        <taxon>Herpotrichiellaceae</taxon>
        <taxon>Exophiala</taxon>
    </lineage>
</organism>
<dbReference type="STRING" id="215243.A0A0D2DGR6"/>
<evidence type="ECO:0000256" key="1">
    <source>
        <dbReference type="ARBA" id="ARBA00004141"/>
    </source>
</evidence>
<evidence type="ECO:0000256" key="2">
    <source>
        <dbReference type="ARBA" id="ARBA00022448"/>
    </source>
</evidence>
<keyword evidence="2 7" id="KW-0813">Transport</keyword>
<comment type="subcellular location">
    <subcellularLocation>
        <location evidence="1 7">Membrane</location>
        <topology evidence="1 7">Multi-pass membrane protein</topology>
    </subcellularLocation>
</comment>
<feature type="transmembrane region" description="Helical" evidence="7">
    <location>
        <begin position="469"/>
        <end position="489"/>
    </location>
</feature>
<evidence type="ECO:0000256" key="5">
    <source>
        <dbReference type="ARBA" id="ARBA00022989"/>
    </source>
</evidence>